<feature type="compositionally biased region" description="Basic and acidic residues" evidence="1">
    <location>
        <begin position="167"/>
        <end position="182"/>
    </location>
</feature>
<dbReference type="EMBL" id="JABVXQ010000008">
    <property type="protein sequence ID" value="KAF6094863.1"/>
    <property type="molecule type" value="Genomic_DNA"/>
</dbReference>
<name>A0A833ZEB9_9CHIR</name>
<organism evidence="2 3">
    <name type="scientific">Phyllostomus discolor</name>
    <name type="common">pale spear-nosed bat</name>
    <dbReference type="NCBI Taxonomy" id="89673"/>
    <lineage>
        <taxon>Eukaryota</taxon>
        <taxon>Metazoa</taxon>
        <taxon>Chordata</taxon>
        <taxon>Craniata</taxon>
        <taxon>Vertebrata</taxon>
        <taxon>Euteleostomi</taxon>
        <taxon>Mammalia</taxon>
        <taxon>Eutheria</taxon>
        <taxon>Laurasiatheria</taxon>
        <taxon>Chiroptera</taxon>
        <taxon>Yangochiroptera</taxon>
        <taxon>Phyllostomidae</taxon>
        <taxon>Phyllostominae</taxon>
        <taxon>Phyllostomus</taxon>
    </lineage>
</organism>
<evidence type="ECO:0000313" key="3">
    <source>
        <dbReference type="Proteomes" id="UP000664940"/>
    </source>
</evidence>
<evidence type="ECO:0000256" key="1">
    <source>
        <dbReference type="SAM" id="MobiDB-lite"/>
    </source>
</evidence>
<feature type="region of interest" description="Disordered" evidence="1">
    <location>
        <begin position="158"/>
        <end position="185"/>
    </location>
</feature>
<sequence length="204" mass="21600">MGRTQEPLPRPALRGPRRPCCSMSCGLGGLPDTCVTRGQRAQTLQSLSQASPSAQISCWSLLPPAPAGGPGAGEPGEQHMWHLSGVRAVQRTDQGRGTLAGCGKLCNGPQRSHVLISRTCEQVTFVAEETVHVVPRRVLGWKATLGYPVGPVQSQGLIGGRPGVPDTQRRCADRSRGTRESLEGATLPALKMGRCHEPRDASGL</sequence>
<gene>
    <name evidence="2" type="ORF">HJG60_011939</name>
</gene>
<accession>A0A833ZEB9</accession>
<dbReference type="AlphaFoldDB" id="A0A833ZEB9"/>
<comment type="caution">
    <text evidence="2">The sequence shown here is derived from an EMBL/GenBank/DDBJ whole genome shotgun (WGS) entry which is preliminary data.</text>
</comment>
<reference evidence="2 3" key="1">
    <citation type="journal article" date="2020" name="Nature">
        <title>Six reference-quality genomes reveal evolution of bat adaptations.</title>
        <authorList>
            <person name="Jebb D."/>
            <person name="Huang Z."/>
            <person name="Pippel M."/>
            <person name="Hughes G.M."/>
            <person name="Lavrichenko K."/>
            <person name="Devanna P."/>
            <person name="Winkler S."/>
            <person name="Jermiin L.S."/>
            <person name="Skirmuntt E.C."/>
            <person name="Katzourakis A."/>
            <person name="Burkitt-Gray L."/>
            <person name="Ray D.A."/>
            <person name="Sullivan K.A.M."/>
            <person name="Roscito J.G."/>
            <person name="Kirilenko B.M."/>
            <person name="Davalos L.M."/>
            <person name="Corthals A.P."/>
            <person name="Power M.L."/>
            <person name="Jones G."/>
            <person name="Ransome R.D."/>
            <person name="Dechmann D.K.N."/>
            <person name="Locatelli A.G."/>
            <person name="Puechmaille S.J."/>
            <person name="Fedrigo O."/>
            <person name="Jarvis E.D."/>
            <person name="Hiller M."/>
            <person name="Vernes S.C."/>
            <person name="Myers E.W."/>
            <person name="Teeling E.C."/>
        </authorList>
    </citation>
    <scope>NUCLEOTIDE SEQUENCE [LARGE SCALE GENOMIC DNA]</scope>
    <source>
        <strain evidence="2">Bat1K_MPI-CBG_1</strain>
    </source>
</reference>
<dbReference type="Proteomes" id="UP000664940">
    <property type="component" value="Unassembled WGS sequence"/>
</dbReference>
<evidence type="ECO:0000313" key="2">
    <source>
        <dbReference type="EMBL" id="KAF6094863.1"/>
    </source>
</evidence>
<protein>
    <submittedName>
        <fullName evidence="2">Uncharacterized protein</fullName>
    </submittedName>
</protein>
<proteinExistence type="predicted"/>